<dbReference type="EMBL" id="DXBX01000005">
    <property type="protein sequence ID" value="HIZ32045.1"/>
    <property type="molecule type" value="Genomic_DNA"/>
</dbReference>
<keyword evidence="5 7" id="KW-1133">Transmembrane helix</keyword>
<dbReference type="InterPro" id="IPR027469">
    <property type="entry name" value="Cation_efflux_TMD_sf"/>
</dbReference>
<feature type="domain" description="Cation efflux protein transmembrane" evidence="8">
    <location>
        <begin position="18"/>
        <end position="217"/>
    </location>
</feature>
<proteinExistence type="inferred from homology"/>
<dbReference type="Pfam" id="PF16916">
    <property type="entry name" value="ZT_dimer"/>
    <property type="match status" value="1"/>
</dbReference>
<keyword evidence="4 7" id="KW-0812">Transmembrane</keyword>
<dbReference type="Proteomes" id="UP000824028">
    <property type="component" value="Unassembled WGS sequence"/>
</dbReference>
<dbReference type="NCBIfam" id="TIGR01297">
    <property type="entry name" value="CDF"/>
    <property type="match status" value="1"/>
</dbReference>
<keyword evidence="6 7" id="KW-0472">Membrane</keyword>
<dbReference type="PANTHER" id="PTHR43840:SF15">
    <property type="entry name" value="MITOCHONDRIAL METAL TRANSPORTER 1-RELATED"/>
    <property type="match status" value="1"/>
</dbReference>
<evidence type="ECO:0000256" key="6">
    <source>
        <dbReference type="ARBA" id="ARBA00023136"/>
    </source>
</evidence>
<dbReference type="Gene3D" id="3.30.70.1350">
    <property type="entry name" value="Cation efflux protein, cytoplasmic domain"/>
    <property type="match status" value="1"/>
</dbReference>
<sequence>MKSNDTASREREIYKVTIVGSVVNFVLLLFKFFAGIVGHSAAMLADAVHSLSDFVTDIIVLVFVRISSKPEDEGHDYGHGKYETLATAIIGICLFVVGLGILWNGVQSIWQVVQGNVLPEPGMLALWAALISVVSKEALYQYTALRGRKLNSQAVVANAWHHRSDAFSSIGTMAGIGGAILLGDEWRVLDPIAAVIVSFFILKVSVKLLVPSMNELLEKSLPAEEENRINEIVLSYPGVTAPHHLRTRRIGNNRSIDLHVRMDGKLTLEEAHRRATVIEQRLRAEFGKGTYISIHVEPIK</sequence>
<dbReference type="FunFam" id="1.20.1510.10:FF:000006">
    <property type="entry name" value="Divalent cation efflux transporter"/>
    <property type="match status" value="1"/>
</dbReference>
<reference evidence="10" key="1">
    <citation type="journal article" date="2021" name="PeerJ">
        <title>Extensive microbial diversity within the chicken gut microbiome revealed by metagenomics and culture.</title>
        <authorList>
            <person name="Gilroy R."/>
            <person name="Ravi A."/>
            <person name="Getino M."/>
            <person name="Pursley I."/>
            <person name="Horton D.L."/>
            <person name="Alikhan N.F."/>
            <person name="Baker D."/>
            <person name="Gharbi K."/>
            <person name="Hall N."/>
            <person name="Watson M."/>
            <person name="Adriaenssens E.M."/>
            <person name="Foster-Nyarko E."/>
            <person name="Jarju S."/>
            <person name="Secka A."/>
            <person name="Antonio M."/>
            <person name="Oren A."/>
            <person name="Chaudhuri R.R."/>
            <person name="La Ragione R."/>
            <person name="Hildebrand F."/>
            <person name="Pallen M.J."/>
        </authorList>
    </citation>
    <scope>NUCLEOTIDE SEQUENCE</scope>
    <source>
        <strain evidence="10">ChiHjej9B8-1298</strain>
    </source>
</reference>
<evidence type="ECO:0000256" key="7">
    <source>
        <dbReference type="SAM" id="Phobius"/>
    </source>
</evidence>
<dbReference type="SUPFAM" id="SSF161111">
    <property type="entry name" value="Cation efflux protein transmembrane domain-like"/>
    <property type="match status" value="1"/>
</dbReference>
<dbReference type="InterPro" id="IPR058533">
    <property type="entry name" value="Cation_efflux_TM"/>
</dbReference>
<dbReference type="InterPro" id="IPR002524">
    <property type="entry name" value="Cation_efflux"/>
</dbReference>
<comment type="similarity">
    <text evidence="2">Belongs to the cation diffusion facilitator (CDF) transporter (TC 2.A.4) family.</text>
</comment>
<feature type="transmembrane region" description="Helical" evidence="7">
    <location>
        <begin position="85"/>
        <end position="104"/>
    </location>
</feature>
<dbReference type="Pfam" id="PF01545">
    <property type="entry name" value="Cation_efflux"/>
    <property type="match status" value="1"/>
</dbReference>
<comment type="caution">
    <text evidence="10">The sequence shown here is derived from an EMBL/GenBank/DDBJ whole genome shotgun (WGS) entry which is preliminary data.</text>
</comment>
<dbReference type="GO" id="GO:0008324">
    <property type="term" value="F:monoatomic cation transmembrane transporter activity"/>
    <property type="evidence" value="ECO:0007669"/>
    <property type="project" value="InterPro"/>
</dbReference>
<evidence type="ECO:0000256" key="3">
    <source>
        <dbReference type="ARBA" id="ARBA00022448"/>
    </source>
</evidence>
<organism evidence="10 11">
    <name type="scientific">Candidatus Bacteroides merdigallinarum</name>
    <dbReference type="NCBI Taxonomy" id="2838473"/>
    <lineage>
        <taxon>Bacteria</taxon>
        <taxon>Pseudomonadati</taxon>
        <taxon>Bacteroidota</taxon>
        <taxon>Bacteroidia</taxon>
        <taxon>Bacteroidales</taxon>
        <taxon>Bacteroidaceae</taxon>
        <taxon>Bacteroides</taxon>
    </lineage>
</organism>
<protein>
    <submittedName>
        <fullName evidence="10">Cation diffusion facilitator family transporter</fullName>
    </submittedName>
</protein>
<dbReference type="InterPro" id="IPR027470">
    <property type="entry name" value="Cation_efflux_CTD"/>
</dbReference>
<dbReference type="GO" id="GO:0016020">
    <property type="term" value="C:membrane"/>
    <property type="evidence" value="ECO:0007669"/>
    <property type="project" value="UniProtKB-SubCell"/>
</dbReference>
<gene>
    <name evidence="10" type="ORF">H9814_00645</name>
</gene>
<dbReference type="SUPFAM" id="SSF160240">
    <property type="entry name" value="Cation efflux protein cytoplasmic domain-like"/>
    <property type="match status" value="1"/>
</dbReference>
<dbReference type="AlphaFoldDB" id="A0A9D2J027"/>
<accession>A0A9D2J027</accession>
<name>A0A9D2J027_9BACE</name>
<evidence type="ECO:0000256" key="2">
    <source>
        <dbReference type="ARBA" id="ARBA00008114"/>
    </source>
</evidence>
<dbReference type="PANTHER" id="PTHR43840">
    <property type="entry name" value="MITOCHONDRIAL METAL TRANSPORTER 1-RELATED"/>
    <property type="match status" value="1"/>
</dbReference>
<evidence type="ECO:0000259" key="8">
    <source>
        <dbReference type="Pfam" id="PF01545"/>
    </source>
</evidence>
<reference evidence="10" key="2">
    <citation type="submission" date="2021-04" db="EMBL/GenBank/DDBJ databases">
        <authorList>
            <person name="Gilroy R."/>
        </authorList>
    </citation>
    <scope>NUCLEOTIDE SEQUENCE</scope>
    <source>
        <strain evidence="10">ChiHjej9B8-1298</strain>
    </source>
</reference>
<keyword evidence="3" id="KW-0813">Transport</keyword>
<feature type="transmembrane region" description="Helical" evidence="7">
    <location>
        <begin position="12"/>
        <end position="34"/>
    </location>
</feature>
<evidence type="ECO:0000256" key="1">
    <source>
        <dbReference type="ARBA" id="ARBA00004141"/>
    </source>
</evidence>
<dbReference type="Gene3D" id="1.20.1510.10">
    <property type="entry name" value="Cation efflux protein transmembrane domain"/>
    <property type="match status" value="1"/>
</dbReference>
<evidence type="ECO:0000313" key="11">
    <source>
        <dbReference type="Proteomes" id="UP000824028"/>
    </source>
</evidence>
<evidence type="ECO:0000256" key="4">
    <source>
        <dbReference type="ARBA" id="ARBA00022692"/>
    </source>
</evidence>
<dbReference type="InterPro" id="IPR050291">
    <property type="entry name" value="CDF_Transporter"/>
</dbReference>
<evidence type="ECO:0000259" key="9">
    <source>
        <dbReference type="Pfam" id="PF16916"/>
    </source>
</evidence>
<comment type="subcellular location">
    <subcellularLocation>
        <location evidence="1">Membrane</location>
        <topology evidence="1">Multi-pass membrane protein</topology>
    </subcellularLocation>
</comment>
<evidence type="ECO:0000313" key="10">
    <source>
        <dbReference type="EMBL" id="HIZ32045.1"/>
    </source>
</evidence>
<dbReference type="InterPro" id="IPR036837">
    <property type="entry name" value="Cation_efflux_CTD_sf"/>
</dbReference>
<evidence type="ECO:0000256" key="5">
    <source>
        <dbReference type="ARBA" id="ARBA00022989"/>
    </source>
</evidence>
<feature type="domain" description="Cation efflux protein cytoplasmic" evidence="9">
    <location>
        <begin position="221"/>
        <end position="298"/>
    </location>
</feature>